<dbReference type="GO" id="GO:0003735">
    <property type="term" value="F:structural constituent of ribosome"/>
    <property type="evidence" value="ECO:0007669"/>
    <property type="project" value="InterPro"/>
</dbReference>
<dbReference type="InterPro" id="IPR020798">
    <property type="entry name" value="Ribosomal_uL16_CS"/>
</dbReference>
<dbReference type="GO" id="GO:0006412">
    <property type="term" value="P:translation"/>
    <property type="evidence" value="ECO:0007669"/>
    <property type="project" value="UniProtKB-UniRule"/>
</dbReference>
<keyword evidence="2 6" id="KW-0820">tRNA-binding</keyword>
<evidence type="ECO:0000256" key="2">
    <source>
        <dbReference type="ARBA" id="ARBA00022555"/>
    </source>
</evidence>
<organism evidence="9 10">
    <name type="scientific">Candidatus Buchananbacteria bacterium CG10_big_fil_rev_8_21_14_0_10_33_19</name>
    <dbReference type="NCBI Taxonomy" id="1974525"/>
    <lineage>
        <taxon>Bacteria</taxon>
        <taxon>Candidatus Buchananiibacteriota</taxon>
    </lineage>
</organism>
<keyword evidence="4 6" id="KW-0687">Ribonucleoprotein</keyword>
<evidence type="ECO:0000313" key="10">
    <source>
        <dbReference type="Proteomes" id="UP000229056"/>
    </source>
</evidence>
<protein>
    <recommendedName>
        <fullName evidence="5 6">Large ribosomal subunit protein uL16</fullName>
    </recommendedName>
</protein>
<dbReference type="Gene3D" id="3.90.1170.10">
    <property type="entry name" value="Ribosomal protein L10e/L16"/>
    <property type="match status" value="1"/>
</dbReference>
<comment type="function">
    <text evidence="6 8">Binds 23S rRNA and is also seen to make contacts with the A and possibly P site tRNAs.</text>
</comment>
<evidence type="ECO:0000256" key="6">
    <source>
        <dbReference type="HAMAP-Rule" id="MF_01342"/>
    </source>
</evidence>
<dbReference type="InterPro" id="IPR036920">
    <property type="entry name" value="Ribosomal_uL16_sf"/>
</dbReference>
<evidence type="ECO:0000256" key="5">
    <source>
        <dbReference type="ARBA" id="ARBA00035198"/>
    </source>
</evidence>
<evidence type="ECO:0000313" key="9">
    <source>
        <dbReference type="EMBL" id="PIS05731.1"/>
    </source>
</evidence>
<dbReference type="PRINTS" id="PR00060">
    <property type="entry name" value="RIBOSOMALL16"/>
</dbReference>
<dbReference type="HAMAP" id="MF_01342">
    <property type="entry name" value="Ribosomal_uL16"/>
    <property type="match status" value="1"/>
</dbReference>
<dbReference type="InterPro" id="IPR047873">
    <property type="entry name" value="Ribosomal_uL16"/>
</dbReference>
<sequence length="136" mass="14871">MTLAPKKLKMRKPHRPDVRGVAGRNNAIAFGKFGLKATTGGWVSAAQIEASRRVITKFLKRGGKIWIRIFPHRPITEKGTQATMGGGKGAPGYYVAVVKPGTMIFEIEGISEADARQAMKLTSYKLPVKTTFIVKD</sequence>
<name>A0A2H0W562_9BACT</name>
<evidence type="ECO:0000256" key="7">
    <source>
        <dbReference type="RuleBase" id="RU004413"/>
    </source>
</evidence>
<dbReference type="FunFam" id="3.90.1170.10:FF:000001">
    <property type="entry name" value="50S ribosomal protein L16"/>
    <property type="match status" value="1"/>
</dbReference>
<evidence type="ECO:0000256" key="1">
    <source>
        <dbReference type="ARBA" id="ARBA00008931"/>
    </source>
</evidence>
<evidence type="ECO:0000256" key="4">
    <source>
        <dbReference type="ARBA" id="ARBA00023274"/>
    </source>
</evidence>
<gene>
    <name evidence="6" type="primary">rplP</name>
    <name evidence="9" type="ORF">COT80_03085</name>
</gene>
<dbReference type="Pfam" id="PF00252">
    <property type="entry name" value="Ribosomal_L16"/>
    <property type="match status" value="1"/>
</dbReference>
<dbReference type="NCBIfam" id="TIGR01164">
    <property type="entry name" value="rplP_bact"/>
    <property type="match status" value="1"/>
</dbReference>
<keyword evidence="3 6" id="KW-0689">Ribosomal protein</keyword>
<dbReference type="GO" id="GO:0005840">
    <property type="term" value="C:ribosome"/>
    <property type="evidence" value="ECO:0007669"/>
    <property type="project" value="UniProtKB-KW"/>
</dbReference>
<evidence type="ECO:0000256" key="3">
    <source>
        <dbReference type="ARBA" id="ARBA00022980"/>
    </source>
</evidence>
<dbReference type="InterPro" id="IPR016180">
    <property type="entry name" value="Ribosomal_uL16_dom"/>
</dbReference>
<dbReference type="EMBL" id="PEZY01000012">
    <property type="protein sequence ID" value="PIS05731.1"/>
    <property type="molecule type" value="Genomic_DNA"/>
</dbReference>
<dbReference type="InterPro" id="IPR000114">
    <property type="entry name" value="Ribosomal_uL16_bact-type"/>
</dbReference>
<dbReference type="GO" id="GO:0000049">
    <property type="term" value="F:tRNA binding"/>
    <property type="evidence" value="ECO:0007669"/>
    <property type="project" value="UniProtKB-KW"/>
</dbReference>
<accession>A0A2H0W562</accession>
<reference evidence="10" key="1">
    <citation type="submission" date="2017-09" db="EMBL/GenBank/DDBJ databases">
        <title>Depth-based differentiation of microbial function through sediment-hosted aquifers and enrichment of novel symbionts in the deep terrestrial subsurface.</title>
        <authorList>
            <person name="Probst A.J."/>
            <person name="Ladd B."/>
            <person name="Jarett J.K."/>
            <person name="Geller-Mcgrath D.E."/>
            <person name="Sieber C.M.K."/>
            <person name="Emerson J.B."/>
            <person name="Anantharaman K."/>
            <person name="Thomas B.C."/>
            <person name="Malmstrom R."/>
            <person name="Stieglmeier M."/>
            <person name="Klingl A."/>
            <person name="Woyke T."/>
            <person name="Ryan C.M."/>
            <person name="Banfield J.F."/>
        </authorList>
    </citation>
    <scope>NUCLEOTIDE SEQUENCE [LARGE SCALE GENOMIC DNA]</scope>
</reference>
<evidence type="ECO:0000256" key="8">
    <source>
        <dbReference type="RuleBase" id="RU004414"/>
    </source>
</evidence>
<proteinExistence type="inferred from homology"/>
<dbReference type="PROSITE" id="PS00586">
    <property type="entry name" value="RIBOSOMAL_L16_1"/>
    <property type="match status" value="1"/>
</dbReference>
<dbReference type="PANTHER" id="PTHR12220:SF13">
    <property type="entry name" value="LARGE RIBOSOMAL SUBUNIT PROTEIN UL16M"/>
    <property type="match status" value="1"/>
</dbReference>
<comment type="subunit">
    <text evidence="6 8">Part of the 50S ribosomal subunit.</text>
</comment>
<comment type="caution">
    <text evidence="9">The sequence shown here is derived from an EMBL/GenBank/DDBJ whole genome shotgun (WGS) entry which is preliminary data.</text>
</comment>
<dbReference type="PANTHER" id="PTHR12220">
    <property type="entry name" value="50S/60S RIBOSOMAL PROTEIN L16"/>
    <property type="match status" value="1"/>
</dbReference>
<dbReference type="CDD" id="cd01433">
    <property type="entry name" value="Ribosomal_L16_L10e"/>
    <property type="match status" value="1"/>
</dbReference>
<dbReference type="GO" id="GO:1990904">
    <property type="term" value="C:ribonucleoprotein complex"/>
    <property type="evidence" value="ECO:0007669"/>
    <property type="project" value="UniProtKB-KW"/>
</dbReference>
<dbReference type="GO" id="GO:0019843">
    <property type="term" value="F:rRNA binding"/>
    <property type="evidence" value="ECO:0007669"/>
    <property type="project" value="UniProtKB-UniRule"/>
</dbReference>
<dbReference type="SUPFAM" id="SSF54686">
    <property type="entry name" value="Ribosomal protein L16p/L10e"/>
    <property type="match status" value="1"/>
</dbReference>
<keyword evidence="6 8" id="KW-0694">RNA-binding</keyword>
<keyword evidence="6 8" id="KW-0699">rRNA-binding</keyword>
<dbReference type="AlphaFoldDB" id="A0A2H0W562"/>
<comment type="similarity">
    <text evidence="1 6 7">Belongs to the universal ribosomal protein uL16 family.</text>
</comment>
<dbReference type="Proteomes" id="UP000229056">
    <property type="component" value="Unassembled WGS sequence"/>
</dbReference>